<evidence type="ECO:0000313" key="2">
    <source>
        <dbReference type="Proteomes" id="UP001055811"/>
    </source>
</evidence>
<dbReference type="EMBL" id="CM042013">
    <property type="protein sequence ID" value="KAI3737640.1"/>
    <property type="molecule type" value="Genomic_DNA"/>
</dbReference>
<protein>
    <submittedName>
        <fullName evidence="1">Uncharacterized protein</fullName>
    </submittedName>
</protein>
<comment type="caution">
    <text evidence="1">The sequence shown here is derived from an EMBL/GenBank/DDBJ whole genome shotgun (WGS) entry which is preliminary data.</text>
</comment>
<proteinExistence type="predicted"/>
<evidence type="ECO:0000313" key="1">
    <source>
        <dbReference type="EMBL" id="KAI3737640.1"/>
    </source>
</evidence>
<name>A0ACB9CTP1_CICIN</name>
<reference evidence="1 2" key="2">
    <citation type="journal article" date="2022" name="Mol. Ecol. Resour.">
        <title>The genomes of chicory, endive, great burdock and yacon provide insights into Asteraceae paleo-polyploidization history and plant inulin production.</title>
        <authorList>
            <person name="Fan W."/>
            <person name="Wang S."/>
            <person name="Wang H."/>
            <person name="Wang A."/>
            <person name="Jiang F."/>
            <person name="Liu H."/>
            <person name="Zhao H."/>
            <person name="Xu D."/>
            <person name="Zhang Y."/>
        </authorList>
    </citation>
    <scope>NUCLEOTIDE SEQUENCE [LARGE SCALE GENOMIC DNA]</scope>
    <source>
        <strain evidence="2">cv. Punajuju</strain>
        <tissue evidence="1">Leaves</tissue>
    </source>
</reference>
<sequence length="116" mass="12869">MMRSVLVVILDAILYYPCCNLILTLLQSESKVWLRDVAAMRFFLGLTFALFFSKIKTKKQKSKLSPLLGSTARLKLETISTSGISRTKLHTAFEFTGQPASGFQYLSVAGTGVPFL</sequence>
<dbReference type="Proteomes" id="UP001055811">
    <property type="component" value="Linkage Group LG05"/>
</dbReference>
<accession>A0ACB9CTP1</accession>
<reference evidence="2" key="1">
    <citation type="journal article" date="2022" name="Mol. Ecol. Resour.">
        <title>The genomes of chicory, endive, great burdock and yacon provide insights into Asteraceae palaeo-polyploidization history and plant inulin production.</title>
        <authorList>
            <person name="Fan W."/>
            <person name="Wang S."/>
            <person name="Wang H."/>
            <person name="Wang A."/>
            <person name="Jiang F."/>
            <person name="Liu H."/>
            <person name="Zhao H."/>
            <person name="Xu D."/>
            <person name="Zhang Y."/>
        </authorList>
    </citation>
    <scope>NUCLEOTIDE SEQUENCE [LARGE SCALE GENOMIC DNA]</scope>
    <source>
        <strain evidence="2">cv. Punajuju</strain>
    </source>
</reference>
<organism evidence="1 2">
    <name type="scientific">Cichorium intybus</name>
    <name type="common">Chicory</name>
    <dbReference type="NCBI Taxonomy" id="13427"/>
    <lineage>
        <taxon>Eukaryota</taxon>
        <taxon>Viridiplantae</taxon>
        <taxon>Streptophyta</taxon>
        <taxon>Embryophyta</taxon>
        <taxon>Tracheophyta</taxon>
        <taxon>Spermatophyta</taxon>
        <taxon>Magnoliopsida</taxon>
        <taxon>eudicotyledons</taxon>
        <taxon>Gunneridae</taxon>
        <taxon>Pentapetalae</taxon>
        <taxon>asterids</taxon>
        <taxon>campanulids</taxon>
        <taxon>Asterales</taxon>
        <taxon>Asteraceae</taxon>
        <taxon>Cichorioideae</taxon>
        <taxon>Cichorieae</taxon>
        <taxon>Cichoriinae</taxon>
        <taxon>Cichorium</taxon>
    </lineage>
</organism>
<gene>
    <name evidence="1" type="ORF">L2E82_27649</name>
</gene>
<keyword evidence="2" id="KW-1185">Reference proteome</keyword>